<organism evidence="1 2">
    <name type="scientific">Eumeta variegata</name>
    <name type="common">Bagworm moth</name>
    <name type="synonym">Eumeta japonica</name>
    <dbReference type="NCBI Taxonomy" id="151549"/>
    <lineage>
        <taxon>Eukaryota</taxon>
        <taxon>Metazoa</taxon>
        <taxon>Ecdysozoa</taxon>
        <taxon>Arthropoda</taxon>
        <taxon>Hexapoda</taxon>
        <taxon>Insecta</taxon>
        <taxon>Pterygota</taxon>
        <taxon>Neoptera</taxon>
        <taxon>Endopterygota</taxon>
        <taxon>Lepidoptera</taxon>
        <taxon>Glossata</taxon>
        <taxon>Ditrysia</taxon>
        <taxon>Tineoidea</taxon>
        <taxon>Psychidae</taxon>
        <taxon>Oiketicinae</taxon>
        <taxon>Eumeta</taxon>
    </lineage>
</organism>
<proteinExistence type="predicted"/>
<protein>
    <submittedName>
        <fullName evidence="1">Uncharacterized protein</fullName>
    </submittedName>
</protein>
<accession>A0A4C1XKW7</accession>
<dbReference type="AlphaFoldDB" id="A0A4C1XKW7"/>
<name>A0A4C1XKW7_EUMVA</name>
<evidence type="ECO:0000313" key="1">
    <source>
        <dbReference type="EMBL" id="GBP64546.1"/>
    </source>
</evidence>
<sequence>MNALHVARQRVGLLINRSKTSFMSNSIKHPIGTPRKCSARPSAYRQPRDRALQLYTRAQHRTHAQTPALYMSESCVHAAMCRLVPSSCRVGALCAGGVPGL</sequence>
<dbReference type="Proteomes" id="UP000299102">
    <property type="component" value="Unassembled WGS sequence"/>
</dbReference>
<dbReference type="EMBL" id="BGZK01000901">
    <property type="protein sequence ID" value="GBP64546.1"/>
    <property type="molecule type" value="Genomic_DNA"/>
</dbReference>
<gene>
    <name evidence="1" type="ORF">EVAR_89592_1</name>
</gene>
<reference evidence="1 2" key="1">
    <citation type="journal article" date="2019" name="Commun. Biol.">
        <title>The bagworm genome reveals a unique fibroin gene that provides high tensile strength.</title>
        <authorList>
            <person name="Kono N."/>
            <person name="Nakamura H."/>
            <person name="Ohtoshi R."/>
            <person name="Tomita M."/>
            <person name="Numata K."/>
            <person name="Arakawa K."/>
        </authorList>
    </citation>
    <scope>NUCLEOTIDE SEQUENCE [LARGE SCALE GENOMIC DNA]</scope>
</reference>
<evidence type="ECO:0000313" key="2">
    <source>
        <dbReference type="Proteomes" id="UP000299102"/>
    </source>
</evidence>
<keyword evidence="2" id="KW-1185">Reference proteome</keyword>
<comment type="caution">
    <text evidence="1">The sequence shown here is derived from an EMBL/GenBank/DDBJ whole genome shotgun (WGS) entry which is preliminary data.</text>
</comment>